<keyword evidence="2" id="KW-1185">Reference proteome</keyword>
<name>A0A0A2ECS0_9PORP</name>
<comment type="caution">
    <text evidence="1">The sequence shown here is derived from an EMBL/GenBank/DDBJ whole genome shotgun (WGS) entry which is preliminary data.</text>
</comment>
<dbReference type="InterPro" id="IPR041408">
    <property type="entry name" value="Hcp_Tssd"/>
</dbReference>
<dbReference type="RefSeq" id="WP_039425937.1">
    <property type="nucleotide sequence ID" value="NZ_JRAK01000123.1"/>
</dbReference>
<protein>
    <recommendedName>
        <fullName evidence="3">Type VI secretion system needle protein Hcp</fullName>
    </recommendedName>
</protein>
<organism evidence="1 2">
    <name type="scientific">Porphyromonas gulae</name>
    <dbReference type="NCBI Taxonomy" id="111105"/>
    <lineage>
        <taxon>Bacteria</taxon>
        <taxon>Pseudomonadati</taxon>
        <taxon>Bacteroidota</taxon>
        <taxon>Bacteroidia</taxon>
        <taxon>Bacteroidales</taxon>
        <taxon>Porphyromonadaceae</taxon>
        <taxon>Porphyromonas</taxon>
    </lineage>
</organism>
<accession>A0A0A2ECS0</accession>
<evidence type="ECO:0008006" key="3">
    <source>
        <dbReference type="Google" id="ProtNLM"/>
    </source>
</evidence>
<reference evidence="1 2" key="1">
    <citation type="submission" date="2014-08" db="EMBL/GenBank/DDBJ databases">
        <title>Porphyromonas gulae strain:COT-052_OH3439 Genome sequencing.</title>
        <authorList>
            <person name="Wallis C."/>
            <person name="Deusch O."/>
            <person name="O'Flynn C."/>
            <person name="Davis I."/>
            <person name="Jospin G."/>
            <person name="Darling A.E."/>
            <person name="Coil D.A."/>
            <person name="Alexiev A."/>
            <person name="Horsfall A."/>
            <person name="Kirkwood N."/>
            <person name="Harris S."/>
            <person name="Eisen J.A."/>
        </authorList>
    </citation>
    <scope>NUCLEOTIDE SEQUENCE [LARGE SCALE GENOMIC DNA]</scope>
    <source>
        <strain evidence="2">COT-052 OH3439</strain>
    </source>
</reference>
<dbReference type="GO" id="GO:0033104">
    <property type="term" value="C:type VI protein secretion system complex"/>
    <property type="evidence" value="ECO:0007669"/>
    <property type="project" value="InterPro"/>
</dbReference>
<dbReference type="AlphaFoldDB" id="A0A0A2ECS0"/>
<dbReference type="EMBL" id="JRAK01000123">
    <property type="protein sequence ID" value="KGN85666.1"/>
    <property type="molecule type" value="Genomic_DNA"/>
</dbReference>
<sequence length="142" mass="15958">MAANKTILLLSNEKDYNSETVFGEPYDLIHSKIEAHQRIDNKGKAQSEPYGGIITVVLDRLPSDEIIEWGMNPRRYKSGSLVMELSLMGTTAQKIIFSNAACTSIKVRYTRHGEAYAQTRLVIKAESIIVGDFSLDNAWTKY</sequence>
<evidence type="ECO:0000313" key="1">
    <source>
        <dbReference type="EMBL" id="KGN85666.1"/>
    </source>
</evidence>
<gene>
    <name evidence="1" type="ORF">HR15_09280</name>
</gene>
<proteinExistence type="predicted"/>
<dbReference type="Proteomes" id="UP000030146">
    <property type="component" value="Unassembled WGS sequence"/>
</dbReference>
<dbReference type="Pfam" id="PF17642">
    <property type="entry name" value="TssD"/>
    <property type="match status" value="1"/>
</dbReference>
<evidence type="ECO:0000313" key="2">
    <source>
        <dbReference type="Proteomes" id="UP000030146"/>
    </source>
</evidence>